<reference evidence="5" key="1">
    <citation type="submission" date="2017-02" db="UniProtKB">
        <authorList>
            <consortium name="WormBaseParasite"/>
        </authorList>
    </citation>
    <scope>IDENTIFICATION</scope>
</reference>
<feature type="compositionally biased region" description="Basic and acidic residues" evidence="2">
    <location>
        <begin position="927"/>
        <end position="936"/>
    </location>
</feature>
<dbReference type="PANTHER" id="PTHR15665">
    <property type="entry name" value="ASTEROID PROTEIN"/>
    <property type="match status" value="1"/>
</dbReference>
<feature type="compositionally biased region" description="Polar residues" evidence="2">
    <location>
        <begin position="733"/>
        <end position="749"/>
    </location>
</feature>
<organism evidence="5">
    <name type="scientific">Rodentolepis nana</name>
    <name type="common">Dwarf tapeworm</name>
    <name type="synonym">Hymenolepis nana</name>
    <dbReference type="NCBI Taxonomy" id="102285"/>
    <lineage>
        <taxon>Eukaryota</taxon>
        <taxon>Metazoa</taxon>
        <taxon>Spiralia</taxon>
        <taxon>Lophotrochozoa</taxon>
        <taxon>Platyhelminthes</taxon>
        <taxon>Cestoda</taxon>
        <taxon>Eucestoda</taxon>
        <taxon>Cyclophyllidea</taxon>
        <taxon>Hymenolepididae</taxon>
        <taxon>Rodentolepis</taxon>
    </lineage>
</organism>
<evidence type="ECO:0000313" key="5">
    <source>
        <dbReference type="WBParaSite" id="HNAJ_0000740901-mRNA-1"/>
    </source>
</evidence>
<sequence>MFVHKDTWTLVEHVITGFQSLPLSNGQVVIHGHDFYNHVIYLTNHPTLYGGNYSQLRNDFVAVLKAFDECKIRPVFVFGGVAISPQSKRNLAIDRLQRRVNSLQQDPSPNSDNGSFLTPVLTKEILLDVLREKGVPHVTCDSDIVPACVALAAHLRCPLLANCCELLFFEFEDPGDSWDRFVYIPLRYLSFKPIPRSTSSDCMSLSAHVFSPSKCSLHQIPHILRPFFAIYFKPPTASHFPIPHRVYSALKHNNPYPSRPMIHRAMQLISWLRSANSPLEVLEESLSSCEGKVVISFIEDLVSITSFLKIDLDQGKELSKFLFPDSPSLPATPYLVESVDLVTHLLRQPCPDQFRKIVTLIESESSLIGSKGLDLLTKLPPYFLKLYRDGYISTVIFGRLLSSQITTPIFEENLSRNAASDSSMCVRFLQYCLALDFIKDIGFQIEHFEGSDEPHISEFSRSTDVSNFIITKMKLRSLSALPANLDDLPQICAFFIQKNIGCQVKSVNNWIDILALTLTVWHKASHKESSLDILEQPTALAIALIASVLMASNGVLTSQHLDQIADGMPHERNVNILHEISELQLLYISFFTLMRFFSAVVICKSTSYMNMAMLKLPQGDCFFSNSRLIHNLAAALAESPERKSLNVWIKKILSPVENSAIIKNATMNLMMLTRTVCEMRSIRPMEFDPQSEIFPFPVIDNQQEKNRAPSVINRQIPRNGSSMRGKKVPDEGNFSSDNGRPNNLNSRNRGPSKPSYDGNRNRKSFPMQMRTVSNPLNPFASNGNEASRNPFVNKDIAYPQRNSMFACSNSLQADKITSGVHENGDKDSVNGLSFNSKNPFLPDLTKKGKCAASEIGEKPKNVLDFDARNSVKSSTSEFGYRPHSGPARQAYSRPGSAVFNQTPFYSENRIYREDLCPRNFNNKTVHPGRDTMDPRKAFQSKSGETTFRKPFSVRQQSVFQPKPSFNNFPKRGNSNANGGSRGKQSFKPMGRVSRVHKNGPQENDQSKWKTEDLAVEIEKLALEFK</sequence>
<dbReference type="AlphaFoldDB" id="A0A0R3TJW6"/>
<feature type="region of interest" description="Disordered" evidence="2">
    <location>
        <begin position="704"/>
        <end position="763"/>
    </location>
</feature>
<evidence type="ECO:0000313" key="3">
    <source>
        <dbReference type="EMBL" id="VDO03265.1"/>
    </source>
</evidence>
<protein>
    <submittedName>
        <fullName evidence="5">XPG_I_2 domain-containing protein</fullName>
    </submittedName>
</protein>
<feature type="region of interest" description="Disordered" evidence="2">
    <location>
        <begin position="874"/>
        <end position="895"/>
    </location>
</feature>
<accession>A0A0R3TJW6</accession>
<evidence type="ECO:0000256" key="2">
    <source>
        <dbReference type="SAM" id="MobiDB-lite"/>
    </source>
</evidence>
<dbReference type="InterPro" id="IPR026832">
    <property type="entry name" value="Asteroid"/>
</dbReference>
<dbReference type="OrthoDB" id="25987at2759"/>
<dbReference type="Proteomes" id="UP000278807">
    <property type="component" value="Unassembled WGS sequence"/>
</dbReference>
<comment type="similarity">
    <text evidence="1">Belongs to the asteroid family.</text>
</comment>
<dbReference type="EMBL" id="UZAE01012046">
    <property type="protein sequence ID" value="VDO03265.1"/>
    <property type="molecule type" value="Genomic_DNA"/>
</dbReference>
<gene>
    <name evidence="3" type="ORF">HNAJ_LOCUS7405</name>
</gene>
<feature type="compositionally biased region" description="Polar residues" evidence="2">
    <location>
        <begin position="712"/>
        <end position="722"/>
    </location>
</feature>
<evidence type="ECO:0000256" key="1">
    <source>
        <dbReference type="ARBA" id="ARBA00007398"/>
    </source>
</evidence>
<name>A0A0R3TJW6_RODNA</name>
<dbReference type="InterPro" id="IPR029060">
    <property type="entry name" value="PIN-like_dom_sf"/>
</dbReference>
<dbReference type="SUPFAM" id="SSF88723">
    <property type="entry name" value="PIN domain-like"/>
    <property type="match status" value="1"/>
</dbReference>
<dbReference type="WBParaSite" id="HNAJ_0000740901-mRNA-1">
    <property type="protein sequence ID" value="HNAJ_0000740901-mRNA-1"/>
    <property type="gene ID" value="HNAJ_0000740901"/>
</dbReference>
<feature type="region of interest" description="Disordered" evidence="2">
    <location>
        <begin position="922"/>
        <end position="1010"/>
    </location>
</feature>
<proteinExistence type="inferred from homology"/>
<reference evidence="3 4" key="2">
    <citation type="submission" date="2018-11" db="EMBL/GenBank/DDBJ databases">
        <authorList>
            <consortium name="Pathogen Informatics"/>
        </authorList>
    </citation>
    <scope>NUCLEOTIDE SEQUENCE [LARGE SCALE GENOMIC DNA]</scope>
</reference>
<keyword evidence="4" id="KW-1185">Reference proteome</keyword>
<evidence type="ECO:0000313" key="4">
    <source>
        <dbReference type="Proteomes" id="UP000278807"/>
    </source>
</evidence>
<dbReference type="PANTHER" id="PTHR15665:SF1">
    <property type="entry name" value="PROTEIN ASTEROID HOMOLOG 1"/>
    <property type="match status" value="1"/>
</dbReference>
<dbReference type="Gene3D" id="3.40.50.1010">
    <property type="entry name" value="5'-nuclease"/>
    <property type="match status" value="1"/>
</dbReference>
<feature type="compositionally biased region" description="Polar residues" evidence="2">
    <location>
        <begin position="953"/>
        <end position="967"/>
    </location>
</feature>